<proteinExistence type="predicted"/>
<evidence type="ECO:0000256" key="1">
    <source>
        <dbReference type="SAM" id="MobiDB-lite"/>
    </source>
</evidence>
<feature type="region of interest" description="Disordered" evidence="1">
    <location>
        <begin position="1"/>
        <end position="22"/>
    </location>
</feature>
<dbReference type="GO" id="GO:0007015">
    <property type="term" value="P:actin filament organization"/>
    <property type="evidence" value="ECO:0007669"/>
    <property type="project" value="InterPro"/>
</dbReference>
<name>A0A7W9MXR3_9ACTN</name>
<evidence type="ECO:0000259" key="3">
    <source>
        <dbReference type="PROSITE" id="PS51772"/>
    </source>
</evidence>
<dbReference type="PROSITE" id="PS51772">
    <property type="entry name" value="ACD"/>
    <property type="match status" value="1"/>
</dbReference>
<evidence type="ECO:0000313" key="5">
    <source>
        <dbReference type="Proteomes" id="UP000549971"/>
    </source>
</evidence>
<feature type="region of interest" description="Disordered" evidence="1">
    <location>
        <begin position="4939"/>
        <end position="4974"/>
    </location>
</feature>
<accession>A0A7W9MXR3</accession>
<feature type="region of interest" description="Disordered" evidence="1">
    <location>
        <begin position="109"/>
        <end position="137"/>
    </location>
</feature>
<feature type="domain" description="ACD" evidence="3">
    <location>
        <begin position="1935"/>
        <end position="2360"/>
    </location>
</feature>
<evidence type="ECO:0000256" key="2">
    <source>
        <dbReference type="SAM" id="Phobius"/>
    </source>
</evidence>
<dbReference type="Gene3D" id="1.10.3680.20">
    <property type="entry name" value="Actin cross-linking domain"/>
    <property type="match status" value="1"/>
</dbReference>
<dbReference type="RefSeq" id="WP_184801439.1">
    <property type="nucleotide sequence ID" value="NZ_JACHMY010000001.1"/>
</dbReference>
<feature type="transmembrane region" description="Helical" evidence="2">
    <location>
        <begin position="209"/>
        <end position="226"/>
    </location>
</feature>
<feature type="transmembrane region" description="Helical" evidence="2">
    <location>
        <begin position="169"/>
        <end position="197"/>
    </location>
</feature>
<dbReference type="Pfam" id="PF16671">
    <property type="entry name" value="ACD"/>
    <property type="match status" value="1"/>
</dbReference>
<sequence length="4974" mass="529156">MPRPGDWDAIGLGSDPTPGDPEKIKGLADGFKKMGGKAREIINAIDAVMNKNDDSVFKGKTAEALRGKVDDKLRNHVEDVATSFETAAQALRDWRDVVIEQQGKADAALASGRGLSEDDPDRDTYKETAKSAGEYQSDQASTYAGKINAASDIDLPISECEAFWEAFKWLAIILIIPALIFGGVVALIAIGVNLALFIKTIVDVAKGDASFLDLFLAGLGLIAPTTKALPIFSIIKGVGAGISAGVKGITQGIKNIFNGTMSFKGLFTGLKGLTTLGALSISEIGLIVVKNIRTFSVNTVNFTKAHFGGMQWTRMFLPVAGDEIRAFKNLGFGNFDSFTKALKVGVFDRGVLNKNVIGLPQIPKPGAVIPTDSGGGKTGAWADFKSYMMNPPEMVPLNAGTFKTGAWADFKSFVMKAPSLVPINFKGLGNSISSGFQGRNIATDLHDLIPIKAGEFGRPAPTVTTPAGLDIPADAGKLVSVPPPVTVLPPAHVGTPAIPATTLGDVSIPQTNIAVRPIDISTTTPPATHVNNVALGNVGNVNLPATHVNNIALGNLGNTNIPATHVNNVALGNVGSTSIPSPHINNVAIGNTGVANIPTPHVGTPEVGSTHLSGTNVQPPAVNTNISALHVTTPSGSNGLADLTGAQLRSTPPAISPHFASQIFDGASNGFHAGQFRSIAHEIFNNPGGATFSGTHSVTGTPSVAAPGGLDRINAALDLVHNPNVASQGVNPPPVNTAKAGGDVTVNPNLAGADLKTPPPAGVKFDNPGLAGTQNTNIPSVNVQQVAIPQRAVDLTVQPGALHTTGQGPVTPPATNLPDGVGNHALTNPGGKADVPGNLTMKQDLPGTAHGKLDLPGNLGGKQEVPVGPTAKLDLPGNAGSNQHTPTILVGDKPLPTSATPVENLGQVGSATHTPMPTQSLDTNLVPVAPRATDLTRDPGFPLGGRYNPNSDIGTNTIASRSEIALDGIADRSNVILKIERTQGGVSTYHLYGGGPSGRMEVLPTGNIRFTDTATGNTVRFDSAGVKIDEGLRLTKADGLLRMDDQVVLPGQAGEFRVTTAGGDVVPSAPTVRQLSTGEFEVIDSSGVRSVYSPQGKFEAHAIGSTWDTDFAAKAAVFRRPGDTDAMVGAKMDDFGHVVRAQANFDEAAGNVATHGHRIDGPSSGPSVGDQVHLDLRAAQADLDLAKAEFAGKHGLDADSLQQQLDDVVLDSLKERPRLLGGRGSGPVDLPGGGGMTFELNGGRVTFSGPASDTFTSVVTPKTVTLTDAATGHTWTFSRGFGGRVNHIGESFPLNGGLFDGRPINLEGRMGSFDQAVVRDLDGQPLPVKLTDDGFTVPSAQGPALYSKSGEFQGFGPSVGRDLPVAVPPPHLTGDALNRWNAQVDLSRTHLNMTDPAVDDLIKSVAGGSFTGKRGFEGYVNPTALADGSLLGKVQHFHNVTEDLLTKGPVDKITVYRGVTMDPGSAGAARFTERLPISTSSTMSFQGEWAKGSALSNRVVFEIDVPPGHGKLAMSYPEGYKALDTEVKPVHGDQFEVTLAPTTLVRTDAPVRVEDGLTVIPVRAEQIPPAQYGDLINAKWSGLSSESAFDDFVKSFDVDQLKQFEGMSDVTATSIRSTDGLTSTTTVSKVGFDGDDLTITVMRDPKADSVRVTIAADGLNKFDQTWSRTDFRNLATDLRGHVLHNNETFMNFPKPGQWQMETADDVLLDPLKEQPRPPVPLAQSVEKVLEGDLAAVAGKFDGLLDDLGRPVPLDGKGKVGAGTIEQQWADDLAAQVDVFRKAGETDAVATARMTDFIPVKQAQARFEAALDDVATHGHRIDGSSSAPSVGEKVQADLRAAEFDLNAKKAEFTGNHGMDADDLLQKLDDVIADSLKERPRLLGGMDGRMTGPPPPPPPPPVRSAAPPPPPPPPAAAASHGSGSGGAAIDLPPQVPAPKFQKEFSSASFGHESELRGLTVAMPDGTDRVFAFVKRVDTDQPLIMVTKDMSTGGYHNPANLSHVAGGNWKTHTVELVSYPGRVADEAGTKLGDDAADFLLDVFNGRVSGANHRPMEPVVSPDGRFELHITNNKHVLAGGNGVGLEHVGPVQMPSTGQQITVGVKASDFGSGATNELRLLTDNPWYKAEFRNDSALVALKGLDDPGAVEGAYTYLKSIMTFTSKQVDKHGIAIGDFPGMAPHRGLTDPVVKNDWGVLPRTQPKVVLEGLSEGDRLATLKLLRESPAPGDQGVWKEVKAYILGGGEVAGHGINDAVIAGEKALLFEFRAVPDGLKHLMPSQKITAVTVSDPLAGLGAGRGPAIREINTFLNADDNLNSFAGWFKDKFPDKPASWDAGKIAKFSTASNKADWLMTTHPAKWDEIVNGQAPVDLKGKGKAVDVDLDVRPPAPSLHQTIDDVALDPLKEQPRPVKPITRSFDEAWANDAAAKLDVFRKLGETDAIATARMEDFREVYAAQTKVDTALKELDAGAHRIDGSSSGPAVGDDLRAGLQTARNELHTATMTFETKHGLKVDDLHQQLDDLVTESLKDRPRLLGAGGKEVLVPGGGVTFSFDGTHANFMGARAAEYDGVLTGNTLTVSSGDGLRTLTFQLNRRTGDPMLTVDDLALNGGVANGQRLVVDIEDGLPQNKVIFDGQGGRLPVTFSGATGEFRVPSAQGPQFYDRAGNFLRVEPGVAGPRPDLNLPARLDGDAAGQARWTAQVDISRTHMAAMDELGDVAELMGKIREGAFTSKRFFGGFVDPNVLRGAGADQLIEAVDDFNRVADDLLGQGPIGSTTVYRGVAMDPIAAQADDFVERLPISTSSGWDFQPQWAKGADPGKRVVFQIDVPPTHGKIALSYPDGYQLGPGELRALNQEQLEVTLAPTVLKRTGDSFQHGDLTVIPVRAEQIPAEQLDDLITQRWDGLSSTEAFDDFAKALDESHLRKFPNMADVTATSKLNPNGLVNTITVSKPGFAGNDLTVTITRNGDAVTVTSVSDGVQKFNRTWSGDEFGPIATDLKAGSLHDSDIFATMSRPADWNRTTFNAQWDQDLAAKAGVFRQPGDTEAMVSTRMEDFTRVQQTKTNLEQAQLNVDLHGHRIDGSSSAPAVGQQARADLDAARADFDSSLHGFKRKHEMDFDDLSDDLGKLPKRGKLDGSSRAFELPGGGVSFQVGNQTVHFTGSRADSFIGAVDGRTVTINQLDVAGDIARTWTFEKGFGRPNLVGQTFTLTDGPLAGSIADLRGFAGKFEGTLDGGLPVKLTGDELLVTSPSGVLKYDGEGSFVGQVEFAPGRIGNHDLAGDVRVSVQGDQITAVEVPRGSAIEVHHTGGDLKLTKLSPDGSTVVHTWEYKPMPAGGLGLTGESLQLTDNALGGQWLKLTGDGLGGNTATGMIDDVAGFRWPVKADADTITIASPGGALKYDRATGVFRELDQGVTGARPAPIATHLTDSLSAERWTNAVNLSRTHLDAAAADDSIRAVLDDVADGAFSSHRRYDGYVDPRGVDVNHLVAKVDEFVQATTDLSFRGPNAKVTVYRGATLDAQLARTDEFVERLPAPTTHGIDGQRPLPGNGVQTHRVVFEIDVPAEHGKFASKYPAGYQRGADDAPAVNGGQFDLTLPPTTLIRTGDNRIEDGLTVIPVRAEQLPPARYGDLIREPAPVSPLATAYDDLARAFDQQSIGNWDGFRHTTVRTGTSADGNVTTLTVSRPGSADHLTVTIAHDPIGGSVTVKLHDGVQEISKAWDSAGLGDLGTKLRGSVLHTSDEFATLPRPASWPQDTLDVRIQQLPGNVVVRVENDGLTTTHQLLTANPGTRLDSLPDGRFRVIEGNQYHLFDATGGHLGHGHAVGLPGQSGYLEIVGQTAQRLDANFQPMVGRAVTFDGVTGEFTVLRAGGHDVFDLRGAVVREITELDPLGAGPAGTKITRNSDGAVTWTGADGRPVPTPHQVTVDAQGGIRIEIQAPGSPRSGEYHQYSRTGELTEQGFPVINKGKATPYTYVVDRVAGTWTRTGGETVDASVGGFLHGKLDVTGAGNGNIKLLSSTAAEVQVFERRWLPGGTVLDSFRKTDTLGFGAFDRRTAWVTYDGAGGVANWGKREFDTGGFAWRDVDHNGRFAHHYQQGLQKYDNPIAEQVGPMGKADQEITGHVLAVRGTDNHWTWTRFDADGGVVASGTRTWEKLGDGFTDRVRIGTTDEIAQQKWGTWNGVDTARRYQEFKLEIDEGVVARSGEFDVRGTGDKSIGGAKLLDNGDIVAATRVGEQRPPVWFRELVQNNNRTFDGYTSHIAKDPQYQIHRWETSGAGGNSRGVRYQAGDESFVDVDMAGNFVRYEGKLHDGSKLKVGDQVSPPETALPHLDGRTAKPWENETSRGWRAFDNENNTWEDFVQLPGPSRMDQGPDWVLIRKSEPDGQVREFPEPGNTNVWIQRDPHGNLVGEQHLAPGVRGDRTPRYLKATGPADSSSWTWRELDVNGVETGRGGDRFHFKGSREESISWDNSFRDFDAGGNLIRDRHLLDEGRYVDSWKTANNNWRSAEFDKFGQRVDVDVTFNRRWGTGDGSWSSRWTPGAKYHADFQAGTGALGGRLRFETPQHVGDGRPVRVREYVVDANGVADRAQWKEFDFDQIVRERVASGSNYLETDKIHGQWKLWDDVGEVIGERSQNGLVFELRGGKLRLTGNEYDFRGALTEFRGFNARISDAQRQPWLMHSDLTFDAKAYRPGGSAARVEANYASFSRMLIQKTVLNASVDFVLEYTASVIILAIIAEAQNKPFTGTDALKALMNAAVGTTLRTVAGSALTETKLGGSFRDLKNTMGNLDSGKLGTNRPTNNTATWGKEWAGNSGVTKWRGGTFDYSLGMMLLPLTAFVNGTMNAAIFGVTGPDGKPVKLTGLQAVAEGGMSMATGYAVANSLGMLRTIGMGFGAGRYFQKGGLADLAAGFGLKFFEKGLSIAFLGPALRASMNPPWSQPLALPPGVNVPPPETTTSGLVLPPGVQPPPAPDTGEQGAQ</sequence>
<dbReference type="EMBL" id="JACHMY010000001">
    <property type="protein sequence ID" value="MBB5839640.1"/>
    <property type="molecule type" value="Genomic_DNA"/>
</dbReference>
<feature type="compositionally biased region" description="Pro residues" evidence="1">
    <location>
        <begin position="1890"/>
        <end position="1913"/>
    </location>
</feature>
<gene>
    <name evidence="4" type="ORF">HDA39_006374</name>
</gene>
<reference evidence="4 5" key="1">
    <citation type="submission" date="2020-08" db="EMBL/GenBank/DDBJ databases">
        <title>Sequencing the genomes of 1000 actinobacteria strains.</title>
        <authorList>
            <person name="Klenk H.-P."/>
        </authorList>
    </citation>
    <scope>NUCLEOTIDE SEQUENCE [LARGE SCALE GENOMIC DNA]</scope>
    <source>
        <strain evidence="4 5">DSM 28967</strain>
    </source>
</reference>
<protein>
    <recommendedName>
        <fullName evidence="3">ACD domain-containing protein</fullName>
    </recommendedName>
</protein>
<keyword evidence="2" id="KW-1133">Transmembrane helix</keyword>
<keyword evidence="5" id="KW-1185">Reference proteome</keyword>
<dbReference type="InterPro" id="IPR032074">
    <property type="entry name" value="ACD_dom"/>
</dbReference>
<dbReference type="Proteomes" id="UP000549971">
    <property type="component" value="Unassembled WGS sequence"/>
</dbReference>
<evidence type="ECO:0000313" key="4">
    <source>
        <dbReference type="EMBL" id="MBB5839640.1"/>
    </source>
</evidence>
<feature type="region of interest" description="Disordered" evidence="1">
    <location>
        <begin position="1879"/>
        <end position="1936"/>
    </location>
</feature>
<comment type="caution">
    <text evidence="4">The sequence shown here is derived from an EMBL/GenBank/DDBJ whole genome shotgun (WGS) entry which is preliminary data.</text>
</comment>
<keyword evidence="2" id="KW-0472">Membrane</keyword>
<feature type="region of interest" description="Disordered" evidence="1">
    <location>
        <begin position="4309"/>
        <end position="4332"/>
    </location>
</feature>
<organism evidence="4 5">
    <name type="scientific">Kribbella italica</name>
    <dbReference type="NCBI Taxonomy" id="1540520"/>
    <lineage>
        <taxon>Bacteria</taxon>
        <taxon>Bacillati</taxon>
        <taxon>Actinomycetota</taxon>
        <taxon>Actinomycetes</taxon>
        <taxon>Propionibacteriales</taxon>
        <taxon>Kribbellaceae</taxon>
        <taxon>Kribbella</taxon>
    </lineage>
</organism>
<keyword evidence="2" id="KW-0812">Transmembrane</keyword>